<comment type="caution">
    <text evidence="1">The sequence shown here is derived from an EMBL/GenBank/DDBJ whole genome shotgun (WGS) entry which is preliminary data.</text>
</comment>
<dbReference type="Proteomes" id="UP001353858">
    <property type="component" value="Unassembled WGS sequence"/>
</dbReference>
<proteinExistence type="predicted"/>
<dbReference type="EMBL" id="JARPUR010000008">
    <property type="protein sequence ID" value="KAK4871936.1"/>
    <property type="molecule type" value="Genomic_DNA"/>
</dbReference>
<protein>
    <submittedName>
        <fullName evidence="1">Uncharacterized protein</fullName>
    </submittedName>
</protein>
<organism evidence="1 2">
    <name type="scientific">Aquatica leii</name>
    <dbReference type="NCBI Taxonomy" id="1421715"/>
    <lineage>
        <taxon>Eukaryota</taxon>
        <taxon>Metazoa</taxon>
        <taxon>Ecdysozoa</taxon>
        <taxon>Arthropoda</taxon>
        <taxon>Hexapoda</taxon>
        <taxon>Insecta</taxon>
        <taxon>Pterygota</taxon>
        <taxon>Neoptera</taxon>
        <taxon>Endopterygota</taxon>
        <taxon>Coleoptera</taxon>
        <taxon>Polyphaga</taxon>
        <taxon>Elateriformia</taxon>
        <taxon>Elateroidea</taxon>
        <taxon>Lampyridae</taxon>
        <taxon>Luciolinae</taxon>
        <taxon>Aquatica</taxon>
    </lineage>
</organism>
<dbReference type="AlphaFoldDB" id="A0AAN7S5Y8"/>
<reference evidence="2" key="1">
    <citation type="submission" date="2023-01" db="EMBL/GenBank/DDBJ databases">
        <title>Key to firefly adult light organ development and bioluminescence: homeobox transcription factors regulate luciferase expression and transportation to peroxisome.</title>
        <authorList>
            <person name="Fu X."/>
        </authorList>
    </citation>
    <scope>NUCLEOTIDE SEQUENCE [LARGE SCALE GENOMIC DNA]</scope>
</reference>
<accession>A0AAN7S5Y8</accession>
<name>A0AAN7S5Y8_9COLE</name>
<gene>
    <name evidence="1" type="ORF">RN001_016060</name>
</gene>
<keyword evidence="2" id="KW-1185">Reference proteome</keyword>
<evidence type="ECO:0000313" key="2">
    <source>
        <dbReference type="Proteomes" id="UP001353858"/>
    </source>
</evidence>
<sequence length="135" mass="15048">MATLTRAKDSNCPLFGVRVPFNENVLPTYCDILRQYIFTHNNTSSTSSGISNKSRALLTITYAQMHKTLPTAARECDRWGLSDRSAAAVSSALLQDLGIVTENDTASVIDRSKIRRERQKCRSKLQSDGRKNLVL</sequence>
<evidence type="ECO:0000313" key="1">
    <source>
        <dbReference type="EMBL" id="KAK4871936.1"/>
    </source>
</evidence>